<dbReference type="Proteomes" id="UP000034215">
    <property type="component" value="Unassembled WGS sequence"/>
</dbReference>
<evidence type="ECO:0000313" key="1">
    <source>
        <dbReference type="EMBL" id="KKR40549.1"/>
    </source>
</evidence>
<name>A0A0G0QJK3_9BACT</name>
<sequence length="74" mass="8526">MIVHLCLNCNKISCNRIAGDDNSYIITCLLKNPESLTREIITRLAGQSIELLTQIDSEEVLVSLYGYDYRRYQK</sequence>
<reference evidence="1 2" key="1">
    <citation type="journal article" date="2015" name="Nature">
        <title>rRNA introns, odd ribosomes, and small enigmatic genomes across a large radiation of phyla.</title>
        <authorList>
            <person name="Brown C.T."/>
            <person name="Hug L.A."/>
            <person name="Thomas B.C."/>
            <person name="Sharon I."/>
            <person name="Castelle C.J."/>
            <person name="Singh A."/>
            <person name="Wilkins M.J."/>
            <person name="Williams K.H."/>
            <person name="Banfield J.F."/>
        </authorList>
    </citation>
    <scope>NUCLEOTIDE SEQUENCE [LARGE SCALE GENOMIC DNA]</scope>
</reference>
<evidence type="ECO:0000313" key="2">
    <source>
        <dbReference type="Proteomes" id="UP000034215"/>
    </source>
</evidence>
<accession>A0A0G0QJK3</accession>
<organism evidence="1 2">
    <name type="scientific">Candidatus Woesebacteria bacterium GW2011_GWB1_40_12</name>
    <dbReference type="NCBI Taxonomy" id="1618576"/>
    <lineage>
        <taxon>Bacteria</taxon>
        <taxon>Candidatus Woeseibacteriota</taxon>
    </lineage>
</organism>
<dbReference type="EMBL" id="LBYA01000042">
    <property type="protein sequence ID" value="KKR40549.1"/>
    <property type="molecule type" value="Genomic_DNA"/>
</dbReference>
<dbReference type="AlphaFoldDB" id="A0A0G0QJK3"/>
<gene>
    <name evidence="1" type="ORF">UT76_C0042G0009</name>
</gene>
<proteinExistence type="predicted"/>
<comment type="caution">
    <text evidence="1">The sequence shown here is derived from an EMBL/GenBank/DDBJ whole genome shotgun (WGS) entry which is preliminary data.</text>
</comment>
<protein>
    <submittedName>
        <fullName evidence="1">Uncharacterized protein</fullName>
    </submittedName>
</protein>